<evidence type="ECO:0000256" key="6">
    <source>
        <dbReference type="ARBA" id="ARBA00023145"/>
    </source>
</evidence>
<dbReference type="InterPro" id="IPR001254">
    <property type="entry name" value="Trypsin_dom"/>
</dbReference>
<dbReference type="Proteomes" id="UP001154078">
    <property type="component" value="Chromosome 3"/>
</dbReference>
<evidence type="ECO:0000256" key="1">
    <source>
        <dbReference type="ARBA" id="ARBA00007664"/>
    </source>
</evidence>
<comment type="similarity">
    <text evidence="1">Belongs to the peptidase S1 family.</text>
</comment>
<keyword evidence="4 8" id="KW-0378">Hydrolase</keyword>
<dbReference type="SUPFAM" id="SSF50494">
    <property type="entry name" value="Trypsin-like serine proteases"/>
    <property type="match status" value="1"/>
</dbReference>
<dbReference type="InterPro" id="IPR033116">
    <property type="entry name" value="TRYPSIN_SER"/>
</dbReference>
<keyword evidence="7" id="KW-1015">Disulfide bond</keyword>
<evidence type="ECO:0000256" key="4">
    <source>
        <dbReference type="ARBA" id="ARBA00022801"/>
    </source>
</evidence>
<proteinExistence type="inferred from homology"/>
<evidence type="ECO:0000313" key="11">
    <source>
        <dbReference type="EMBL" id="CAH0553080.1"/>
    </source>
</evidence>
<dbReference type="EMBL" id="OV121134">
    <property type="protein sequence ID" value="CAH0553080.1"/>
    <property type="molecule type" value="Genomic_DNA"/>
</dbReference>
<keyword evidence="2 8" id="KW-0645">Protease</keyword>
<dbReference type="PROSITE" id="PS00134">
    <property type="entry name" value="TRYPSIN_HIS"/>
    <property type="match status" value="1"/>
</dbReference>
<dbReference type="CDD" id="cd00190">
    <property type="entry name" value="Tryp_SPc"/>
    <property type="match status" value="1"/>
</dbReference>
<keyword evidence="3 9" id="KW-0732">Signal</keyword>
<evidence type="ECO:0000256" key="9">
    <source>
        <dbReference type="SAM" id="SignalP"/>
    </source>
</evidence>
<accession>A0A9P0B1F9</accession>
<name>A0A9P0B1F9_BRAAE</name>
<feature type="domain" description="Peptidase S1" evidence="10">
    <location>
        <begin position="33"/>
        <end position="259"/>
    </location>
</feature>
<dbReference type="Pfam" id="PF00089">
    <property type="entry name" value="Trypsin"/>
    <property type="match status" value="1"/>
</dbReference>
<dbReference type="PANTHER" id="PTHR24252">
    <property type="entry name" value="ACROSIN-RELATED"/>
    <property type="match status" value="1"/>
</dbReference>
<dbReference type="GO" id="GO:0004252">
    <property type="term" value="F:serine-type endopeptidase activity"/>
    <property type="evidence" value="ECO:0007669"/>
    <property type="project" value="InterPro"/>
</dbReference>
<evidence type="ECO:0000256" key="5">
    <source>
        <dbReference type="ARBA" id="ARBA00022825"/>
    </source>
</evidence>
<dbReference type="GO" id="GO:0006508">
    <property type="term" value="P:proteolysis"/>
    <property type="evidence" value="ECO:0007669"/>
    <property type="project" value="UniProtKB-KW"/>
</dbReference>
<reference evidence="11" key="1">
    <citation type="submission" date="2021-12" db="EMBL/GenBank/DDBJ databases">
        <authorList>
            <person name="King R."/>
        </authorList>
    </citation>
    <scope>NUCLEOTIDE SEQUENCE</scope>
</reference>
<evidence type="ECO:0000259" key="10">
    <source>
        <dbReference type="PROSITE" id="PS50240"/>
    </source>
</evidence>
<keyword evidence="6" id="KW-0865">Zymogen</keyword>
<dbReference type="InterPro" id="IPR018114">
    <property type="entry name" value="TRYPSIN_HIS"/>
</dbReference>
<dbReference type="OrthoDB" id="10059102at2759"/>
<dbReference type="FunFam" id="2.40.10.10:FF:000077">
    <property type="entry name" value="Predicted protein"/>
    <property type="match status" value="1"/>
</dbReference>
<dbReference type="InterPro" id="IPR043504">
    <property type="entry name" value="Peptidase_S1_PA_chymotrypsin"/>
</dbReference>
<feature type="chain" id="PRO_5040463901" description="Peptidase S1 domain-containing protein" evidence="9">
    <location>
        <begin position="21"/>
        <end position="262"/>
    </location>
</feature>
<evidence type="ECO:0000256" key="7">
    <source>
        <dbReference type="ARBA" id="ARBA00023157"/>
    </source>
</evidence>
<dbReference type="PANTHER" id="PTHR24252:SF17">
    <property type="entry name" value="SUPPRESSOR OF TUMORIGENICITY 14 PROTEIN HOMOLOG-RELATED"/>
    <property type="match status" value="1"/>
</dbReference>
<evidence type="ECO:0000256" key="3">
    <source>
        <dbReference type="ARBA" id="ARBA00022729"/>
    </source>
</evidence>
<evidence type="ECO:0000256" key="2">
    <source>
        <dbReference type="ARBA" id="ARBA00022670"/>
    </source>
</evidence>
<feature type="signal peptide" evidence="9">
    <location>
        <begin position="1"/>
        <end position="20"/>
    </location>
</feature>
<protein>
    <recommendedName>
        <fullName evidence="10">Peptidase S1 domain-containing protein</fullName>
    </recommendedName>
</protein>
<organism evidence="11 12">
    <name type="scientific">Brassicogethes aeneus</name>
    <name type="common">Rape pollen beetle</name>
    <name type="synonym">Meligethes aeneus</name>
    <dbReference type="NCBI Taxonomy" id="1431903"/>
    <lineage>
        <taxon>Eukaryota</taxon>
        <taxon>Metazoa</taxon>
        <taxon>Ecdysozoa</taxon>
        <taxon>Arthropoda</taxon>
        <taxon>Hexapoda</taxon>
        <taxon>Insecta</taxon>
        <taxon>Pterygota</taxon>
        <taxon>Neoptera</taxon>
        <taxon>Endopterygota</taxon>
        <taxon>Coleoptera</taxon>
        <taxon>Polyphaga</taxon>
        <taxon>Cucujiformia</taxon>
        <taxon>Nitidulidae</taxon>
        <taxon>Meligethinae</taxon>
        <taxon>Brassicogethes</taxon>
    </lineage>
</organism>
<evidence type="ECO:0000313" key="12">
    <source>
        <dbReference type="Proteomes" id="UP001154078"/>
    </source>
</evidence>
<dbReference type="PROSITE" id="PS00135">
    <property type="entry name" value="TRYPSIN_SER"/>
    <property type="match status" value="1"/>
</dbReference>
<dbReference type="PROSITE" id="PS50240">
    <property type="entry name" value="TRYPSIN_DOM"/>
    <property type="match status" value="1"/>
</dbReference>
<dbReference type="SMART" id="SM00020">
    <property type="entry name" value="Tryp_SPc"/>
    <property type="match status" value="1"/>
</dbReference>
<dbReference type="InterPro" id="IPR009003">
    <property type="entry name" value="Peptidase_S1_PA"/>
</dbReference>
<keyword evidence="5 8" id="KW-0720">Serine protease</keyword>
<dbReference type="InterPro" id="IPR001314">
    <property type="entry name" value="Peptidase_S1A"/>
</dbReference>
<evidence type="ECO:0000256" key="8">
    <source>
        <dbReference type="RuleBase" id="RU363034"/>
    </source>
</evidence>
<dbReference type="PRINTS" id="PR00722">
    <property type="entry name" value="CHYMOTRYPSIN"/>
</dbReference>
<sequence>MVKVNTLFLLAFISLMYINSYLNELIPSFENRIVGGLPSSIKDFPWQVSLQMRGLHFCGGSIISNLHILTAAHCLHLVKNVESPIEVRIGSRKLHKGGKLYNSSYVMVHPLYNPKSTNFDVGIIKLNKPIKQGNTSRAIQIVDENKSFPTNTIAYISGWGHKKENGEIQDKLRSSRVKIIDYTLCKKYFKPGEISENMLCAGNPTGETDSCQGDSGGPLVIQNKLVGVVSWGIGCGRPYRPAVYANLANLRQFIDEAIRIKY</sequence>
<keyword evidence="12" id="KW-1185">Reference proteome</keyword>
<dbReference type="AlphaFoldDB" id="A0A9P0B1F9"/>
<dbReference type="Gene3D" id="2.40.10.10">
    <property type="entry name" value="Trypsin-like serine proteases"/>
    <property type="match status" value="1"/>
</dbReference>
<gene>
    <name evidence="11" type="ORF">MELIAE_LOCUS5178</name>
</gene>